<dbReference type="GO" id="GO:0045152">
    <property type="term" value="F:antisigma factor binding"/>
    <property type="evidence" value="ECO:0007669"/>
    <property type="project" value="TreeGrafter"/>
</dbReference>
<evidence type="ECO:0008006" key="11">
    <source>
        <dbReference type="Google" id="ProtNLM"/>
    </source>
</evidence>
<dbReference type="InterPro" id="IPR033434">
    <property type="entry name" value="MucB/RseB_N"/>
</dbReference>
<dbReference type="InterPro" id="IPR005588">
    <property type="entry name" value="MucB_RseB"/>
</dbReference>
<evidence type="ECO:0000256" key="5">
    <source>
        <dbReference type="SAM" id="MobiDB-lite"/>
    </source>
</evidence>
<dbReference type="AlphaFoldDB" id="A0A2P1PSI2"/>
<dbReference type="CDD" id="cd16327">
    <property type="entry name" value="RseB"/>
    <property type="match status" value="1"/>
</dbReference>
<evidence type="ECO:0000259" key="8">
    <source>
        <dbReference type="Pfam" id="PF17188"/>
    </source>
</evidence>
<reference evidence="9 10" key="1">
    <citation type="submission" date="2018-03" db="EMBL/GenBank/DDBJ databases">
        <title>Ahniella affigens gen. nov., sp. nov., a gammaproteobacterium isolated from sandy soil near a stream.</title>
        <authorList>
            <person name="Ko Y."/>
            <person name="Kim J.-H."/>
        </authorList>
    </citation>
    <scope>NUCLEOTIDE SEQUENCE [LARGE SCALE GENOMIC DNA]</scope>
    <source>
        <strain evidence="9 10">D13</strain>
    </source>
</reference>
<comment type="subcellular location">
    <subcellularLocation>
        <location evidence="1">Periplasm</location>
    </subcellularLocation>
</comment>
<gene>
    <name evidence="9" type="ORF">C7S18_11630</name>
</gene>
<evidence type="ECO:0000256" key="3">
    <source>
        <dbReference type="ARBA" id="ARBA00022729"/>
    </source>
</evidence>
<evidence type="ECO:0000256" key="4">
    <source>
        <dbReference type="ARBA" id="ARBA00022764"/>
    </source>
</evidence>
<dbReference type="RefSeq" id="WP_106891727.1">
    <property type="nucleotide sequence ID" value="NZ_CP027860.1"/>
</dbReference>
<dbReference type="PANTHER" id="PTHR38782">
    <property type="match status" value="1"/>
</dbReference>
<feature type="region of interest" description="Disordered" evidence="5">
    <location>
        <begin position="184"/>
        <end position="203"/>
    </location>
</feature>
<dbReference type="EMBL" id="CP027860">
    <property type="protein sequence ID" value="AVP97806.1"/>
    <property type="molecule type" value="Genomic_DNA"/>
</dbReference>
<dbReference type="Gene3D" id="3.30.200.100">
    <property type="entry name" value="MucB/RseB, C-terminal domain"/>
    <property type="match status" value="1"/>
</dbReference>
<dbReference type="Gene3D" id="2.50.20.10">
    <property type="entry name" value="Lipoprotein localisation LolA/LolB/LppX"/>
    <property type="match status" value="1"/>
</dbReference>
<dbReference type="OrthoDB" id="7067274at2"/>
<dbReference type="GO" id="GO:0032885">
    <property type="term" value="P:regulation of polysaccharide biosynthetic process"/>
    <property type="evidence" value="ECO:0007669"/>
    <property type="project" value="TreeGrafter"/>
</dbReference>
<dbReference type="InterPro" id="IPR033436">
    <property type="entry name" value="MucB/RseB_C"/>
</dbReference>
<feature type="domain" description="MucB/RseB C-terminal" evidence="8">
    <location>
        <begin position="208"/>
        <end position="289"/>
    </location>
</feature>
<dbReference type="Pfam" id="PF17188">
    <property type="entry name" value="MucB_RseB_C"/>
    <property type="match status" value="1"/>
</dbReference>
<feature type="chain" id="PRO_5015199656" description="Transcriptional regulator" evidence="6">
    <location>
        <begin position="22"/>
        <end position="293"/>
    </location>
</feature>
<evidence type="ECO:0000313" key="9">
    <source>
        <dbReference type="EMBL" id="AVP97806.1"/>
    </source>
</evidence>
<evidence type="ECO:0000313" key="10">
    <source>
        <dbReference type="Proteomes" id="UP000241074"/>
    </source>
</evidence>
<protein>
    <recommendedName>
        <fullName evidence="11">Transcriptional regulator</fullName>
    </recommendedName>
</protein>
<feature type="signal peptide" evidence="6">
    <location>
        <begin position="1"/>
        <end position="21"/>
    </location>
</feature>
<evidence type="ECO:0000256" key="1">
    <source>
        <dbReference type="ARBA" id="ARBA00004418"/>
    </source>
</evidence>
<dbReference type="PANTHER" id="PTHR38782:SF1">
    <property type="entry name" value="SIGMA-E FACTOR REGULATORY PROTEIN RSEB"/>
    <property type="match status" value="1"/>
</dbReference>
<dbReference type="Proteomes" id="UP000241074">
    <property type="component" value="Chromosome"/>
</dbReference>
<reference evidence="9 10" key="2">
    <citation type="submission" date="2018-03" db="EMBL/GenBank/DDBJ databases">
        <authorList>
            <person name="Keele B.F."/>
        </authorList>
    </citation>
    <scope>NUCLEOTIDE SEQUENCE [LARGE SCALE GENOMIC DNA]</scope>
    <source>
        <strain evidence="9 10">D13</strain>
    </source>
</reference>
<keyword evidence="10" id="KW-1185">Reference proteome</keyword>
<dbReference type="PIRSF" id="PIRSF005427">
    <property type="entry name" value="RseB"/>
    <property type="match status" value="1"/>
</dbReference>
<dbReference type="Pfam" id="PF03888">
    <property type="entry name" value="MucB_RseB"/>
    <property type="match status" value="1"/>
</dbReference>
<organism evidence="9 10">
    <name type="scientific">Ahniella affigens</name>
    <dbReference type="NCBI Taxonomy" id="2021234"/>
    <lineage>
        <taxon>Bacteria</taxon>
        <taxon>Pseudomonadati</taxon>
        <taxon>Pseudomonadota</taxon>
        <taxon>Gammaproteobacteria</taxon>
        <taxon>Lysobacterales</taxon>
        <taxon>Rhodanobacteraceae</taxon>
        <taxon>Ahniella</taxon>
    </lineage>
</organism>
<evidence type="ECO:0000259" key="7">
    <source>
        <dbReference type="Pfam" id="PF03888"/>
    </source>
</evidence>
<dbReference type="GO" id="GO:0030288">
    <property type="term" value="C:outer membrane-bounded periplasmic space"/>
    <property type="evidence" value="ECO:0007669"/>
    <property type="project" value="TreeGrafter"/>
</dbReference>
<feature type="domain" description="MucB/RseB N-terminal" evidence="7">
    <location>
        <begin position="25"/>
        <end position="186"/>
    </location>
</feature>
<dbReference type="InterPro" id="IPR038484">
    <property type="entry name" value="MucB/RseB_C_sf"/>
</dbReference>
<proteinExistence type="inferred from homology"/>
<evidence type="ECO:0000256" key="2">
    <source>
        <dbReference type="ARBA" id="ARBA00008150"/>
    </source>
</evidence>
<evidence type="ECO:0000256" key="6">
    <source>
        <dbReference type="SAM" id="SignalP"/>
    </source>
</evidence>
<accession>A0A2P1PSI2</accession>
<keyword evidence="3 6" id="KW-0732">Signal</keyword>
<comment type="similarity">
    <text evidence="2">Belongs to the RseB family.</text>
</comment>
<name>A0A2P1PSI2_9GAMM</name>
<sequence length="293" mass="32119">MLNSRSWLFGLLALSATWVHAQDGLNWLRQLQHSQNRNAIDGVAVYAHDGRIDAIRILLQPGPELSGQFANLGGDQRQLVRNGDQVRVQLQGSTVGAWPAFTSFANAGIDQVAKNYRVREIGNDQVAGLEAVVVRAEPMDDLRFVQQLWFDRASGLILGNVVLDQRHQPLEQVMFTNLRTSPAAADAKPALPEPEPAHQPATSSVPLTLPKGFVFVAERRDALRSLNQFLLSDGLALVSMYREAKPAATTGDFASRRGAVNLYGRQGEQLRWVAIGNVPLSTLRELVESNAGQ</sequence>
<keyword evidence="4" id="KW-0574">Periplasm</keyword>
<dbReference type="KEGG" id="xba:C7S18_11630"/>